<dbReference type="InterPro" id="IPR018299">
    <property type="entry name" value="Alkaline_phosphatase_AS"/>
</dbReference>
<dbReference type="InterPro" id="IPR017850">
    <property type="entry name" value="Alkaline_phosphatase_core_sf"/>
</dbReference>
<dbReference type="Pfam" id="PF00245">
    <property type="entry name" value="Alk_phosphatase"/>
    <property type="match status" value="1"/>
</dbReference>
<dbReference type="HOGENOM" id="CLU_008539_5_0_10"/>
<dbReference type="STRING" id="525373.HMPREF0766_14289"/>
<dbReference type="EC" id="3.1.3.1" evidence="10"/>
<evidence type="ECO:0000256" key="1">
    <source>
        <dbReference type="ARBA" id="ARBA00005984"/>
    </source>
</evidence>
<dbReference type="eggNOG" id="COG1785">
    <property type="taxonomic scope" value="Bacteria"/>
</dbReference>
<protein>
    <submittedName>
        <fullName evidence="10">Alkaline phosphatase family protein</fullName>
        <ecNumber evidence="10">3.1.3.1</ecNumber>
    </submittedName>
</protein>
<dbReference type="SUPFAM" id="SSF53649">
    <property type="entry name" value="Alkaline phosphatase-like"/>
    <property type="match status" value="1"/>
</dbReference>
<feature type="binding site" evidence="8">
    <location>
        <position position="281"/>
    </location>
    <ligand>
        <name>Zn(2+)</name>
        <dbReference type="ChEBI" id="CHEBI:29105"/>
        <label>2</label>
    </ligand>
</feature>
<dbReference type="Gene3D" id="3.40.720.10">
    <property type="entry name" value="Alkaline Phosphatase, subunit A"/>
    <property type="match status" value="1"/>
</dbReference>
<dbReference type="PANTHER" id="PTHR11596:SF5">
    <property type="entry name" value="ALKALINE PHOSPHATASE"/>
    <property type="match status" value="1"/>
</dbReference>
<dbReference type="PANTHER" id="PTHR11596">
    <property type="entry name" value="ALKALINE PHOSPHATASE"/>
    <property type="match status" value="1"/>
</dbReference>
<accession>D7VTI5</accession>
<evidence type="ECO:0000256" key="9">
    <source>
        <dbReference type="RuleBase" id="RU003946"/>
    </source>
</evidence>
<proteinExistence type="inferred from homology"/>
<evidence type="ECO:0000256" key="5">
    <source>
        <dbReference type="ARBA" id="ARBA00022833"/>
    </source>
</evidence>
<dbReference type="Proteomes" id="UP000006258">
    <property type="component" value="Unassembled WGS sequence"/>
</dbReference>
<organism evidence="10 11">
    <name type="scientific">Sphingobacterium spiritivorum ATCC 33861</name>
    <dbReference type="NCBI Taxonomy" id="525373"/>
    <lineage>
        <taxon>Bacteria</taxon>
        <taxon>Pseudomonadati</taxon>
        <taxon>Bacteroidota</taxon>
        <taxon>Sphingobacteriia</taxon>
        <taxon>Sphingobacteriales</taxon>
        <taxon>Sphingobacteriaceae</taxon>
        <taxon>Sphingobacterium</taxon>
    </lineage>
</organism>
<keyword evidence="3 8" id="KW-0479">Metal-binding</keyword>
<evidence type="ECO:0000256" key="3">
    <source>
        <dbReference type="ARBA" id="ARBA00022723"/>
    </source>
</evidence>
<feature type="binding site" evidence="8">
    <location>
        <position position="42"/>
    </location>
    <ligand>
        <name>Zn(2+)</name>
        <dbReference type="ChEBI" id="CHEBI:29105"/>
        <label>2</label>
    </ligand>
</feature>
<comment type="cofactor">
    <cofactor evidence="8">
        <name>Zn(2+)</name>
        <dbReference type="ChEBI" id="CHEBI:29105"/>
    </cofactor>
    <text evidence="8">Binds 2 Zn(2+) ions.</text>
</comment>
<feature type="binding site" evidence="8">
    <location>
        <position position="440"/>
    </location>
    <ligand>
        <name>Zn(2+)</name>
        <dbReference type="ChEBI" id="CHEBI:29105"/>
        <label>2</label>
    </ligand>
</feature>
<feature type="binding site" evidence="8">
    <location>
        <position position="42"/>
    </location>
    <ligand>
        <name>Mg(2+)</name>
        <dbReference type="ChEBI" id="CHEBI:18420"/>
    </ligand>
</feature>
<evidence type="ECO:0000256" key="2">
    <source>
        <dbReference type="ARBA" id="ARBA00022553"/>
    </source>
</evidence>
<feature type="binding site" evidence="8">
    <location>
        <position position="320"/>
    </location>
    <ligand>
        <name>Zn(2+)</name>
        <dbReference type="ChEBI" id="CHEBI:29105"/>
        <label>2</label>
    </ligand>
</feature>
<dbReference type="PROSITE" id="PS00123">
    <property type="entry name" value="ALKALINE_PHOSPHATASE"/>
    <property type="match status" value="1"/>
</dbReference>
<evidence type="ECO:0000256" key="6">
    <source>
        <dbReference type="ARBA" id="ARBA00022842"/>
    </source>
</evidence>
<comment type="caution">
    <text evidence="10">The sequence shown here is derived from an EMBL/GenBank/DDBJ whole genome shotgun (WGS) entry which is preliminary data.</text>
</comment>
<feature type="binding site" evidence="8">
    <location>
        <position position="272"/>
    </location>
    <ligand>
        <name>Mg(2+)</name>
        <dbReference type="ChEBI" id="CHEBI:18420"/>
    </ligand>
</feature>
<feature type="binding site" evidence="8">
    <location>
        <position position="277"/>
    </location>
    <ligand>
        <name>Zn(2+)</name>
        <dbReference type="ChEBI" id="CHEBI:29105"/>
        <label>2</label>
    </ligand>
</feature>
<keyword evidence="4 10" id="KW-0378">Hydrolase</keyword>
<keyword evidence="11" id="KW-1185">Reference proteome</keyword>
<keyword evidence="2" id="KW-0597">Phosphoprotein</keyword>
<evidence type="ECO:0000256" key="7">
    <source>
        <dbReference type="PIRSR" id="PIRSR601952-1"/>
    </source>
</evidence>
<comment type="cofactor">
    <cofactor evidence="8">
        <name>Mg(2+)</name>
        <dbReference type="ChEBI" id="CHEBI:18420"/>
    </cofactor>
    <text evidence="8">Binds 1 Mg(2+) ion.</text>
</comment>
<dbReference type="SMART" id="SM00098">
    <property type="entry name" value="alkPPc"/>
    <property type="match status" value="1"/>
</dbReference>
<dbReference type="InterPro" id="IPR001952">
    <property type="entry name" value="Alkaline_phosphatase"/>
</dbReference>
<evidence type="ECO:0000256" key="4">
    <source>
        <dbReference type="ARBA" id="ARBA00022801"/>
    </source>
</evidence>
<evidence type="ECO:0000313" key="11">
    <source>
        <dbReference type="Proteomes" id="UP000006258"/>
    </source>
</evidence>
<keyword evidence="5 8" id="KW-0862">Zinc</keyword>
<keyword evidence="6 8" id="KW-0460">Magnesium</keyword>
<sequence length="479" mass="52687">MKTDTQIHNMKKLSLLFALSILSFHLAFAQQKPKYIFFMIGDGMGLNQVNLTEMYLAEREGRIGISPLVFTGFPVASFATSYSTSNGVTDSGAGGTALAVGNKTKNGVIGMDSTKTKPLKSIAYLAKEKGMKVGITTSVSIDHATPASFYAHQPDRDMYYEIAQDILQSDFDFFGGSGFLKPEQNFKKEKVTPITQILQKGGYSLVEGYQEYKTLKNKAGKIILSNNKGADQVSLKYAIDQNPNDLTLKQITSAAIESLTEENNNGFFLMVEGGKIDWACHSNDGATAVKEVLDFNEAVKEAFDFYKKYPEETLIIVTADHETGGMTLGTGSSRLSFKNLELQKKSQSELSAQISKLRISNPKTTWDEVKQLLSDQLGLWSVIKVSKADEQNMHETYLRSFVNHETQESKSLYATDDKLATLAVKVLNDASTLGWGSGNHSASYIPIFAIGSGSELFTHKMENTDIPKKVAKLLNAQLD</sequence>
<reference evidence="10" key="1">
    <citation type="submission" date="2010-07" db="EMBL/GenBank/DDBJ databases">
        <authorList>
            <person name="Muzny D."/>
            <person name="Qin X."/>
            <person name="Buhay C."/>
            <person name="Dugan-Rocha S."/>
            <person name="Ding Y."/>
            <person name="Chen G."/>
            <person name="Hawes A."/>
            <person name="Holder M."/>
            <person name="Jhangiani S."/>
            <person name="Johnson A."/>
            <person name="Khan Z."/>
            <person name="Li Z."/>
            <person name="Liu W."/>
            <person name="Liu X."/>
            <person name="Perez L."/>
            <person name="Shen H."/>
            <person name="Wang Q."/>
            <person name="Watt J."/>
            <person name="Xi L."/>
            <person name="Xin Y."/>
            <person name="Zhou J."/>
            <person name="Deng J."/>
            <person name="Jiang H."/>
            <person name="Liu Y."/>
            <person name="Qu J."/>
            <person name="Song X.-Z."/>
            <person name="Zhang L."/>
            <person name="Villasana D."/>
            <person name="Johnson A."/>
            <person name="Liu J."/>
            <person name="Liyanage D."/>
            <person name="Lorensuhewa L."/>
            <person name="Robinson T."/>
            <person name="Song A."/>
            <person name="Song B.-B."/>
            <person name="Dinh H."/>
            <person name="Thornton R."/>
            <person name="Coyle M."/>
            <person name="Francisco L."/>
            <person name="Jackson L."/>
            <person name="Javaid M."/>
            <person name="Korchina V."/>
            <person name="Kovar C."/>
            <person name="Mata R."/>
            <person name="Mathew T."/>
            <person name="Ngo R."/>
            <person name="Nguyen L."/>
            <person name="Nguyen N."/>
            <person name="Okwuonu G."/>
            <person name="Ongeri F."/>
            <person name="Pham C."/>
            <person name="Simmons D."/>
            <person name="Wilczek-Boney K."/>
            <person name="Hale W."/>
            <person name="Jakkamsetti A."/>
            <person name="Pham P."/>
            <person name="Ruth R."/>
            <person name="San Lucas F."/>
            <person name="Warren J."/>
            <person name="Zhang J."/>
            <person name="Zhao Z."/>
            <person name="Zhou C."/>
            <person name="Zhu D."/>
            <person name="Lee S."/>
            <person name="Bess C."/>
            <person name="Blankenburg K."/>
            <person name="Forbes L."/>
            <person name="Fu Q."/>
            <person name="Gubbala S."/>
            <person name="Hirani K."/>
            <person name="Jayaseelan J.C."/>
            <person name="Lara F."/>
            <person name="Munidasa M."/>
            <person name="Palculict T."/>
            <person name="Patil S."/>
            <person name="Pu L.-L."/>
            <person name="Saada N."/>
            <person name="Tang L."/>
            <person name="Weissenberger G."/>
            <person name="Zhu Y."/>
            <person name="Hemphill L."/>
            <person name="Shang Y."/>
            <person name="Youmans B."/>
            <person name="Ayvaz T."/>
            <person name="Ross M."/>
            <person name="Santibanez J."/>
            <person name="Aqrawi P."/>
            <person name="Gross S."/>
            <person name="Joshi V."/>
            <person name="Fowler G."/>
            <person name="Nazareth L."/>
            <person name="Reid J."/>
            <person name="Worley K."/>
            <person name="Petrosino J."/>
            <person name="Highlander S."/>
            <person name="Gibbs R."/>
        </authorList>
    </citation>
    <scope>NUCLEOTIDE SEQUENCE [LARGE SCALE GENOMIC DNA]</scope>
    <source>
        <strain evidence="10">ATCC 33861</strain>
    </source>
</reference>
<feature type="binding site" evidence="8">
    <location>
        <position position="143"/>
    </location>
    <ligand>
        <name>Mg(2+)</name>
        <dbReference type="ChEBI" id="CHEBI:18420"/>
    </ligand>
</feature>
<dbReference type="CDD" id="cd16012">
    <property type="entry name" value="ALP"/>
    <property type="match status" value="1"/>
</dbReference>
<dbReference type="EMBL" id="ACHA02000012">
    <property type="protein sequence ID" value="EFK57086.1"/>
    <property type="molecule type" value="Genomic_DNA"/>
</dbReference>
<dbReference type="GO" id="GO:0004035">
    <property type="term" value="F:alkaline phosphatase activity"/>
    <property type="evidence" value="ECO:0007669"/>
    <property type="project" value="UniProtKB-EC"/>
</dbReference>
<dbReference type="AlphaFoldDB" id="D7VTI5"/>
<dbReference type="PRINTS" id="PR00113">
    <property type="entry name" value="ALKPHPHTASE"/>
</dbReference>
<feature type="binding site" evidence="8">
    <location>
        <position position="321"/>
    </location>
    <ligand>
        <name>Zn(2+)</name>
        <dbReference type="ChEBI" id="CHEBI:29105"/>
        <label>2</label>
    </ligand>
</feature>
<dbReference type="GO" id="GO:0046872">
    <property type="term" value="F:metal ion binding"/>
    <property type="evidence" value="ECO:0007669"/>
    <property type="project" value="UniProtKB-KW"/>
</dbReference>
<feature type="binding site" evidence="8">
    <location>
        <position position="145"/>
    </location>
    <ligand>
        <name>Mg(2+)</name>
        <dbReference type="ChEBI" id="CHEBI:18420"/>
    </ligand>
</feature>
<dbReference type="Gene3D" id="1.10.60.40">
    <property type="match status" value="1"/>
</dbReference>
<name>D7VTI5_SPHSI</name>
<feature type="active site" description="Phosphoserine intermediate" evidence="7">
    <location>
        <position position="91"/>
    </location>
</feature>
<evidence type="ECO:0000256" key="8">
    <source>
        <dbReference type="PIRSR" id="PIRSR601952-2"/>
    </source>
</evidence>
<gene>
    <name evidence="10" type="primary">phoB</name>
    <name evidence="10" type="ORF">HMPREF0766_14289</name>
</gene>
<evidence type="ECO:0000313" key="10">
    <source>
        <dbReference type="EMBL" id="EFK57086.1"/>
    </source>
</evidence>
<comment type="similarity">
    <text evidence="1 9">Belongs to the alkaline phosphatase family.</text>
</comment>